<feature type="compositionally biased region" description="Acidic residues" evidence="1">
    <location>
        <begin position="140"/>
        <end position="152"/>
    </location>
</feature>
<dbReference type="PANTHER" id="PTHR13847:SF213">
    <property type="entry name" value="DEPENDENT OXIDOREDUCTASE, PUTATIVE-RELATED"/>
    <property type="match status" value="1"/>
</dbReference>
<dbReference type="EMBL" id="KZ993575">
    <property type="protein sequence ID" value="RKP04627.1"/>
    <property type="molecule type" value="Genomic_DNA"/>
</dbReference>
<dbReference type="Gene3D" id="3.30.9.10">
    <property type="entry name" value="D-Amino Acid Oxidase, subunit A, domain 2"/>
    <property type="match status" value="1"/>
</dbReference>
<gene>
    <name evidence="3" type="ORF">THASP1DRAFT_26780</name>
</gene>
<dbReference type="STRING" id="78915.A0A4P9XG94"/>
<reference evidence="4" key="1">
    <citation type="journal article" date="2018" name="Nat. Microbiol.">
        <title>Leveraging single-cell genomics to expand the fungal tree of life.</title>
        <authorList>
            <person name="Ahrendt S.R."/>
            <person name="Quandt C.A."/>
            <person name="Ciobanu D."/>
            <person name="Clum A."/>
            <person name="Salamov A."/>
            <person name="Andreopoulos B."/>
            <person name="Cheng J.F."/>
            <person name="Woyke T."/>
            <person name="Pelin A."/>
            <person name="Henrissat B."/>
            <person name="Reynolds N.K."/>
            <person name="Benny G.L."/>
            <person name="Smith M.E."/>
            <person name="James T.Y."/>
            <person name="Grigoriev I.V."/>
        </authorList>
    </citation>
    <scope>NUCLEOTIDE SEQUENCE [LARGE SCALE GENOMIC DNA]</scope>
    <source>
        <strain evidence="4">RSA 1356</strain>
    </source>
</reference>
<evidence type="ECO:0000313" key="3">
    <source>
        <dbReference type="EMBL" id="RKP04627.1"/>
    </source>
</evidence>
<proteinExistence type="predicted"/>
<feature type="compositionally biased region" description="Low complexity" evidence="1">
    <location>
        <begin position="127"/>
        <end position="136"/>
    </location>
</feature>
<dbReference type="SUPFAM" id="SSF51905">
    <property type="entry name" value="FAD/NAD(P)-binding domain"/>
    <property type="match status" value="2"/>
</dbReference>
<dbReference type="Gene3D" id="3.50.50.60">
    <property type="entry name" value="FAD/NAD(P)-binding domain"/>
    <property type="match status" value="1"/>
</dbReference>
<evidence type="ECO:0000313" key="4">
    <source>
        <dbReference type="Proteomes" id="UP000271241"/>
    </source>
</evidence>
<dbReference type="OrthoDB" id="429143at2759"/>
<sequence length="468" mass="50934">MAIFRGEIGFGKIAEFFPSITQILVLGTALHLASRKLPALIDTIRDVLHTLITLNAKYQALLKRANSPPGIPVANPSSPYWLDDPPFPDLVDRQDDIPDQADVVIIGSGIAGVSAAKAILELWPGNSSSSSSSSRSTDATSEEEGSNEDDYIDGGSPRPPLVVVLEARQICSGATGRNGGHIKSAPYEVYSDMRNKLGHERASAIVRFQMQHLPCLVELGKQFPLAEAREVETVDLFLEEKDLDEAEQHVKDAMAAVPKYTAEVWRGDEASKEFDTNKYIAGAISFKAGAIWPYRLVTSVWNHLLTTYPNLLISTRTPVHDIEASASTTHPYLVKSSRGTINARHVLHATNGFAPQFVPALRGRLTGALAHMSAQRPGPSFPAYHGDRSWSIIYAPGFDYITQRPDRADGTSGDLMVGGGFFRSKDEGMDQVGVWDDSRVDSLPMMHVRACMPGVFDPKWGIGGAALK</sequence>
<dbReference type="PANTHER" id="PTHR13847">
    <property type="entry name" value="SARCOSINE DEHYDROGENASE-RELATED"/>
    <property type="match status" value="1"/>
</dbReference>
<dbReference type="InterPro" id="IPR036188">
    <property type="entry name" value="FAD/NAD-bd_sf"/>
</dbReference>
<dbReference type="AlphaFoldDB" id="A0A4P9XG94"/>
<feature type="domain" description="FAD dependent oxidoreductase" evidence="2">
    <location>
        <begin position="162"/>
        <end position="427"/>
    </location>
</feature>
<dbReference type="GO" id="GO:0005737">
    <property type="term" value="C:cytoplasm"/>
    <property type="evidence" value="ECO:0007669"/>
    <property type="project" value="TreeGrafter"/>
</dbReference>
<organism evidence="3 4">
    <name type="scientific">Thamnocephalis sphaerospora</name>
    <dbReference type="NCBI Taxonomy" id="78915"/>
    <lineage>
        <taxon>Eukaryota</taxon>
        <taxon>Fungi</taxon>
        <taxon>Fungi incertae sedis</taxon>
        <taxon>Zoopagomycota</taxon>
        <taxon>Zoopagomycotina</taxon>
        <taxon>Zoopagomycetes</taxon>
        <taxon>Zoopagales</taxon>
        <taxon>Sigmoideomycetaceae</taxon>
        <taxon>Thamnocephalis</taxon>
    </lineage>
</organism>
<name>A0A4P9XG94_9FUNG</name>
<dbReference type="InterPro" id="IPR006076">
    <property type="entry name" value="FAD-dep_OxRdtase"/>
</dbReference>
<dbReference type="Proteomes" id="UP000271241">
    <property type="component" value="Unassembled WGS sequence"/>
</dbReference>
<keyword evidence="4" id="KW-1185">Reference proteome</keyword>
<evidence type="ECO:0000256" key="1">
    <source>
        <dbReference type="SAM" id="MobiDB-lite"/>
    </source>
</evidence>
<feature type="region of interest" description="Disordered" evidence="1">
    <location>
        <begin position="124"/>
        <end position="158"/>
    </location>
</feature>
<accession>A0A4P9XG94</accession>
<evidence type="ECO:0000259" key="2">
    <source>
        <dbReference type="Pfam" id="PF01266"/>
    </source>
</evidence>
<dbReference type="Pfam" id="PF01266">
    <property type="entry name" value="DAO"/>
    <property type="match status" value="1"/>
</dbReference>
<protein>
    <submittedName>
        <fullName evidence="3">FAD dependent oxidoreductase-domain-containing protein</fullName>
    </submittedName>
</protein>